<sequence>MQLTFIVLWRSEREPAGSHNDRSGTFRHPVSQLNAEETHKLQQQLPSNPDMSGKRSVSITSESASNHGMVSDLEPNGRTSRSSKKAVTFGKRSNSMRRNPKAEVMKQGWLYKQASNGVKQWNKRWFVLTDRCLFYYKDEKEEAVLGSIPLLSFWISLLQPSDNINRKHAFKASWCREAEGYAHSNGSSSLCPQAEHAGVRTYFFSAESQEEQETWIRAMSEAARVHIQPIQRNNSENIPPAVANMVIVAKGAEPRQRGEGDGRGAEIRESSNQELNGMIPAEAMTPPTPRSPMTPELDGRGKERGERRQRQPNGWGGYGRHTSAFRPQTPRDPRDSREAVVLRRGFVPRTQPERQAQRKSSMTQLQQWVNQRRTAPPPEDLRSPTRYYSVSPGTPTEYYGVYGPQFVNEYGMYTPGVRPDSICSESGFEGVPPRWAMEDRRRSLRDGAMYPQERTRDVGVRGGYVWAAPNPAAVSPAQHTAYYAQLQSAQSSLHRLSLQPRSRSVPRSPSSSQGPYPPGSRAFSPVRSPSARFERGPAGHHRDGHIYADPAAHTMRRSISSPKYEYPRDRRSIPQEMYHYNYPASPSLQDKMVSPYHEVYRDVLPAYKTNEIDIDKLLGQLCEQNRVLKDKEATVQRLRVDKDSLEGALVATHQELDLYQNQPSIADKLQIKKEALQNQLINIRGELSQASSVLATAQMEFEVLEDEVGAVHSDLWEQLHAGGQNELLHRHTQKEFWRIQDVLEGLHKNNPSRGTDTAKYRVTSGASGSFSTNSPASPLSSVSLTSPLSPFSPVSGSQVSPTKQVIIESKFSFRSDTPPAEKSSPGESELNNQNKVGIIPPRTKSPVKEETSSPSLTNRRSDNSKLPNGHISQERPKSAVFPAEVKMKMSVKEQNERIKRHQSSSMREKRNSLQLSNNQQIDGVKPAVNYRVVRRRLTAHEVDIKDLEAAVRGQGMESPREEIARLRRVEIEPEHYNVDISRELSTPDKVPIPERYLDTDPDLPLSPDEIREKKKKVQRIKTLIAKSNLQNIVPLLDGPADGQVDTEQQRQEQEKRIEISCALATEASRRSRLLSAQCLTPSPPTSPTDPAPPPIADLTDSSHFMKV</sequence>
<dbReference type="InterPro" id="IPR001849">
    <property type="entry name" value="PH_domain"/>
</dbReference>
<dbReference type="PROSITE" id="PS50003">
    <property type="entry name" value="PH_DOMAIN"/>
    <property type="match status" value="1"/>
</dbReference>
<dbReference type="PANTHER" id="PTHR12752">
    <property type="entry name" value="PHOSPHOINOSITOL 3-PHOSPHATE-BINDING PROTEIN"/>
    <property type="match status" value="1"/>
</dbReference>
<dbReference type="InterPro" id="IPR057971">
    <property type="entry name" value="PKHA4-7_TBCA"/>
</dbReference>
<evidence type="ECO:0000256" key="2">
    <source>
        <dbReference type="SAM" id="MobiDB-lite"/>
    </source>
</evidence>
<dbReference type="SMART" id="SM00233">
    <property type="entry name" value="PH"/>
    <property type="match status" value="1"/>
</dbReference>
<dbReference type="Pfam" id="PF25541">
    <property type="entry name" value="TBCA_PH"/>
    <property type="match status" value="1"/>
</dbReference>
<feature type="compositionally biased region" description="Low complexity" evidence="2">
    <location>
        <begin position="495"/>
        <end position="514"/>
    </location>
</feature>
<feature type="region of interest" description="Disordered" evidence="2">
    <location>
        <begin position="278"/>
        <end position="385"/>
    </location>
</feature>
<dbReference type="CDD" id="cd13248">
    <property type="entry name" value="PH_PEPP1_2_3"/>
    <property type="match status" value="1"/>
</dbReference>
<feature type="region of interest" description="Disordered" evidence="2">
    <location>
        <begin position="1074"/>
        <end position="1107"/>
    </location>
</feature>
<proteinExistence type="predicted"/>
<feature type="compositionally biased region" description="Basic and acidic residues" evidence="2">
    <location>
        <begin position="532"/>
        <end position="546"/>
    </location>
</feature>
<dbReference type="PANTHER" id="PTHR12752:SF5">
    <property type="entry name" value="PLECKSTRIN HOMOLOGY DOMAIN-CONTAINING FAMILY A MEMBER 6"/>
    <property type="match status" value="1"/>
</dbReference>
<feature type="region of interest" description="Disordered" evidence="2">
    <location>
        <begin position="493"/>
        <end position="566"/>
    </location>
</feature>
<dbReference type="SUPFAM" id="SSF50729">
    <property type="entry name" value="PH domain-like"/>
    <property type="match status" value="1"/>
</dbReference>
<dbReference type="EMBL" id="JAHFZB010000030">
    <property type="protein sequence ID" value="KAK6472047.1"/>
    <property type="molecule type" value="Genomic_DNA"/>
</dbReference>
<accession>A0ABR0YHA8</accession>
<dbReference type="InterPro" id="IPR040392">
    <property type="entry name" value="PKHA4-7_PH"/>
</dbReference>
<dbReference type="Gene3D" id="2.30.29.30">
    <property type="entry name" value="Pleckstrin-homology domain (PH domain)/Phosphotyrosine-binding domain (PTB)"/>
    <property type="match status" value="1"/>
</dbReference>
<feature type="compositionally biased region" description="Low complexity" evidence="2">
    <location>
        <begin position="769"/>
        <end position="795"/>
    </location>
</feature>
<gene>
    <name evidence="4" type="ORF">HHUSO_G29064</name>
</gene>
<feature type="compositionally biased region" description="Basic and acidic residues" evidence="2">
    <location>
        <begin position="885"/>
        <end position="897"/>
    </location>
</feature>
<feature type="compositionally biased region" description="Basic and acidic residues" evidence="2">
    <location>
        <begin position="297"/>
        <end position="309"/>
    </location>
</feature>
<evidence type="ECO:0000313" key="5">
    <source>
        <dbReference type="Proteomes" id="UP001369086"/>
    </source>
</evidence>
<name>A0ABR0YHA8_HUSHU</name>
<evidence type="ECO:0000259" key="3">
    <source>
        <dbReference type="PROSITE" id="PS50003"/>
    </source>
</evidence>
<feature type="compositionally biased region" description="Polar residues" evidence="2">
    <location>
        <begin position="358"/>
        <end position="373"/>
    </location>
</feature>
<feature type="compositionally biased region" description="Polar residues" evidence="2">
    <location>
        <begin position="825"/>
        <end position="835"/>
    </location>
</feature>
<feature type="compositionally biased region" description="Polar residues" evidence="2">
    <location>
        <begin position="37"/>
        <end position="68"/>
    </location>
</feature>
<protein>
    <submittedName>
        <fullName evidence="4">Pleckstrin homology domain-containing family A member 6-like isoform X1</fullName>
    </submittedName>
</protein>
<dbReference type="InterPro" id="IPR011993">
    <property type="entry name" value="PH-like_dom_sf"/>
</dbReference>
<evidence type="ECO:0000256" key="1">
    <source>
        <dbReference type="SAM" id="Coils"/>
    </source>
</evidence>
<feature type="domain" description="PH" evidence="3">
    <location>
        <begin position="103"/>
        <end position="224"/>
    </location>
</feature>
<dbReference type="Proteomes" id="UP001369086">
    <property type="component" value="Unassembled WGS sequence"/>
</dbReference>
<keyword evidence="5" id="KW-1185">Reference proteome</keyword>
<evidence type="ECO:0000313" key="4">
    <source>
        <dbReference type="EMBL" id="KAK6472047.1"/>
    </source>
</evidence>
<organism evidence="4 5">
    <name type="scientific">Huso huso</name>
    <name type="common">Beluga</name>
    <name type="synonym">Acipenser huso</name>
    <dbReference type="NCBI Taxonomy" id="61971"/>
    <lineage>
        <taxon>Eukaryota</taxon>
        <taxon>Metazoa</taxon>
        <taxon>Chordata</taxon>
        <taxon>Craniata</taxon>
        <taxon>Vertebrata</taxon>
        <taxon>Euteleostomi</taxon>
        <taxon>Actinopterygii</taxon>
        <taxon>Chondrostei</taxon>
        <taxon>Acipenseriformes</taxon>
        <taxon>Acipenseridae</taxon>
        <taxon>Huso</taxon>
    </lineage>
</organism>
<feature type="compositionally biased region" description="Basic and acidic residues" evidence="2">
    <location>
        <begin position="329"/>
        <end position="341"/>
    </location>
</feature>
<feature type="region of interest" description="Disordered" evidence="2">
    <location>
        <begin position="765"/>
        <end position="914"/>
    </location>
</feature>
<reference evidence="4 5" key="1">
    <citation type="submission" date="2021-05" db="EMBL/GenBank/DDBJ databases">
        <authorList>
            <person name="Zahm M."/>
            <person name="Klopp C."/>
            <person name="Cabau C."/>
            <person name="Kuhl H."/>
            <person name="Suciu R."/>
            <person name="Ciorpac M."/>
            <person name="Holostenco D."/>
            <person name="Gessner J."/>
            <person name="Wuertz S."/>
            <person name="Hohne C."/>
            <person name="Stock M."/>
            <person name="Gislard M."/>
            <person name="Lluch J."/>
            <person name="Milhes M."/>
            <person name="Lampietro C."/>
            <person name="Lopez Roques C."/>
            <person name="Donnadieu C."/>
            <person name="Du K."/>
            <person name="Schartl M."/>
            <person name="Guiguen Y."/>
        </authorList>
    </citation>
    <scope>NUCLEOTIDE SEQUENCE [LARGE SCALE GENOMIC DNA]</scope>
    <source>
        <strain evidence="4">Hh-F2</strain>
        <tissue evidence="4">Blood</tissue>
    </source>
</reference>
<feature type="region of interest" description="Disordered" evidence="2">
    <location>
        <begin position="37"/>
        <end position="98"/>
    </location>
</feature>
<dbReference type="Pfam" id="PF00169">
    <property type="entry name" value="PH"/>
    <property type="match status" value="1"/>
</dbReference>
<feature type="compositionally biased region" description="Pro residues" evidence="2">
    <location>
        <begin position="1081"/>
        <end position="1095"/>
    </location>
</feature>
<keyword evidence="1" id="KW-0175">Coiled coil</keyword>
<comment type="caution">
    <text evidence="4">The sequence shown here is derived from an EMBL/GenBank/DDBJ whole genome shotgun (WGS) entry which is preliminary data.</text>
</comment>
<feature type="coiled-coil region" evidence="1">
    <location>
        <begin position="628"/>
        <end position="707"/>
    </location>
</feature>